<comment type="subcellular location">
    <subcellularLocation>
        <location evidence="10">Cytoplasm</location>
    </subcellularLocation>
</comment>
<evidence type="ECO:0000256" key="5">
    <source>
        <dbReference type="ARBA" id="ARBA00022962"/>
    </source>
</evidence>
<keyword evidence="10" id="KW-0963">Cytoplasm</keyword>
<dbReference type="HAMAP" id="MF_00278">
    <property type="entry name" value="HisH"/>
    <property type="match status" value="1"/>
</dbReference>
<dbReference type="PIRSF" id="PIRSF000495">
    <property type="entry name" value="Amidotransf_hisH"/>
    <property type="match status" value="1"/>
</dbReference>
<keyword evidence="6 10" id="KW-0368">Histidine biosynthesis</keyword>
<comment type="function">
    <text evidence="10">IGPS catalyzes the conversion of PRFAR and glutamine to IGP, AICAR and glutamate. The HisH subunit catalyzes the hydrolysis of glutamine to glutamate and ammonia as part of the synthesis of IGP and AICAR. The resulting ammonia molecule is channeled to the active site of HisF.</text>
</comment>
<evidence type="ECO:0000256" key="11">
    <source>
        <dbReference type="PIRSR" id="PIRSR000495-1"/>
    </source>
</evidence>
<dbReference type="EC" id="4.3.2.10" evidence="10"/>
<dbReference type="PROSITE" id="PS51273">
    <property type="entry name" value="GATASE_TYPE_1"/>
    <property type="match status" value="1"/>
</dbReference>
<evidence type="ECO:0000256" key="6">
    <source>
        <dbReference type="ARBA" id="ARBA00023102"/>
    </source>
</evidence>
<name>A0A2J4JKL6_9FIRM</name>
<dbReference type="GO" id="GO:0005737">
    <property type="term" value="C:cytoplasm"/>
    <property type="evidence" value="ECO:0007669"/>
    <property type="project" value="UniProtKB-SubCell"/>
</dbReference>
<dbReference type="Pfam" id="PF00117">
    <property type="entry name" value="GATase"/>
    <property type="match status" value="1"/>
</dbReference>
<dbReference type="EC" id="3.5.1.2" evidence="10"/>
<comment type="subunit">
    <text evidence="2 10">Heterodimer of HisH and HisF.</text>
</comment>
<proteinExistence type="inferred from homology"/>
<gene>
    <name evidence="10 13" type="primary">hisH</name>
    <name evidence="13" type="ORF">CGS50_014205</name>
</gene>
<keyword evidence="7 10" id="KW-0456">Lyase</keyword>
<dbReference type="GO" id="GO:0016829">
    <property type="term" value="F:lyase activity"/>
    <property type="evidence" value="ECO:0007669"/>
    <property type="project" value="UniProtKB-KW"/>
</dbReference>
<comment type="caution">
    <text evidence="13">The sequence shown here is derived from an EMBL/GenBank/DDBJ whole genome shotgun (WGS) entry which is preliminary data.</text>
</comment>
<comment type="pathway">
    <text evidence="1 10">Amino-acid biosynthesis; L-histidine biosynthesis; L-histidine from 5-phospho-alpha-D-ribose 1-diphosphate: step 5/9.</text>
</comment>
<dbReference type="Proteomes" id="UP000221015">
    <property type="component" value="Unassembled WGS sequence"/>
</dbReference>
<dbReference type="PANTHER" id="PTHR42701:SF1">
    <property type="entry name" value="IMIDAZOLE GLYCEROL PHOSPHATE SYNTHASE SUBUNIT HISH"/>
    <property type="match status" value="1"/>
</dbReference>
<feature type="active site" evidence="10 11">
    <location>
        <position position="186"/>
    </location>
</feature>
<dbReference type="SUPFAM" id="SSF52317">
    <property type="entry name" value="Class I glutamine amidotransferase-like"/>
    <property type="match status" value="1"/>
</dbReference>
<feature type="active site" description="Nucleophile" evidence="10 11">
    <location>
        <position position="78"/>
    </location>
</feature>
<reference evidence="13 14" key="1">
    <citation type="journal article" date="2017" name="Front. Microbiol.">
        <title>New Insights into the Diversity of the Genus Faecalibacterium.</title>
        <authorList>
            <person name="Benevides L."/>
            <person name="Burman S."/>
            <person name="Martin R."/>
            <person name="Robert V."/>
            <person name="Thomas M."/>
            <person name="Miquel S."/>
            <person name="Chain F."/>
            <person name="Sokol H."/>
            <person name="Bermudez-Humaran L.G."/>
            <person name="Morrison M."/>
            <person name="Langella P."/>
            <person name="Azevedo V.A."/>
            <person name="Chatel J.M."/>
            <person name="Soares S."/>
        </authorList>
    </citation>
    <scope>NUCLEOTIDE SEQUENCE [LARGE SCALE GENOMIC DNA]</scope>
    <source>
        <strain evidence="13 14">CNCM I 4542</strain>
    </source>
</reference>
<dbReference type="GO" id="GO:0000105">
    <property type="term" value="P:L-histidine biosynthetic process"/>
    <property type="evidence" value="ECO:0007669"/>
    <property type="project" value="UniProtKB-UniRule"/>
</dbReference>
<dbReference type="RefSeq" id="WP_097781159.1">
    <property type="nucleotide sequence ID" value="NZ_NMTS02000102.1"/>
</dbReference>
<evidence type="ECO:0000256" key="4">
    <source>
        <dbReference type="ARBA" id="ARBA00022801"/>
    </source>
</evidence>
<dbReference type="EMBL" id="NMTS02000102">
    <property type="protein sequence ID" value="PLK28406.1"/>
    <property type="molecule type" value="Genomic_DNA"/>
</dbReference>
<dbReference type="InterPro" id="IPR029062">
    <property type="entry name" value="Class_I_gatase-like"/>
</dbReference>
<comment type="catalytic activity">
    <reaction evidence="8 10">
        <text>5-[(5-phospho-1-deoxy-D-ribulos-1-ylimino)methylamino]-1-(5-phospho-beta-D-ribosyl)imidazole-4-carboxamide + L-glutamine = D-erythro-1-(imidazol-4-yl)glycerol 3-phosphate + 5-amino-1-(5-phospho-beta-D-ribosyl)imidazole-4-carboxamide + L-glutamate + H(+)</text>
        <dbReference type="Rhea" id="RHEA:24793"/>
        <dbReference type="ChEBI" id="CHEBI:15378"/>
        <dbReference type="ChEBI" id="CHEBI:29985"/>
        <dbReference type="ChEBI" id="CHEBI:58278"/>
        <dbReference type="ChEBI" id="CHEBI:58359"/>
        <dbReference type="ChEBI" id="CHEBI:58475"/>
        <dbReference type="ChEBI" id="CHEBI:58525"/>
        <dbReference type="EC" id="4.3.2.10"/>
    </reaction>
</comment>
<evidence type="ECO:0000313" key="14">
    <source>
        <dbReference type="Proteomes" id="UP000221015"/>
    </source>
</evidence>
<accession>A0A2J4JKL6</accession>
<keyword evidence="4 10" id="KW-0378">Hydrolase</keyword>
<comment type="catalytic activity">
    <reaction evidence="9 10">
        <text>L-glutamine + H2O = L-glutamate + NH4(+)</text>
        <dbReference type="Rhea" id="RHEA:15889"/>
        <dbReference type="ChEBI" id="CHEBI:15377"/>
        <dbReference type="ChEBI" id="CHEBI:28938"/>
        <dbReference type="ChEBI" id="CHEBI:29985"/>
        <dbReference type="ChEBI" id="CHEBI:58359"/>
        <dbReference type="EC" id="3.5.1.2"/>
    </reaction>
</comment>
<protein>
    <recommendedName>
        <fullName evidence="10">Imidazole glycerol phosphate synthase subunit HisH</fullName>
        <ecNumber evidence="10">4.3.2.10</ecNumber>
    </recommendedName>
    <alternativeName>
        <fullName evidence="10">IGP synthase glutaminase subunit</fullName>
        <ecNumber evidence="10">3.5.1.2</ecNumber>
    </alternativeName>
    <alternativeName>
        <fullName evidence="10">IGP synthase subunit HisH</fullName>
    </alternativeName>
    <alternativeName>
        <fullName evidence="10">ImGP synthase subunit HisH</fullName>
        <shortName evidence="10">IGPS subunit HisH</shortName>
    </alternativeName>
</protein>
<dbReference type="GO" id="GO:0000107">
    <property type="term" value="F:imidazoleglycerol-phosphate synthase activity"/>
    <property type="evidence" value="ECO:0007669"/>
    <property type="project" value="UniProtKB-UniRule"/>
</dbReference>
<evidence type="ECO:0000256" key="8">
    <source>
        <dbReference type="ARBA" id="ARBA00047838"/>
    </source>
</evidence>
<evidence type="ECO:0000256" key="3">
    <source>
        <dbReference type="ARBA" id="ARBA00022605"/>
    </source>
</evidence>
<dbReference type="AlphaFoldDB" id="A0A2J4JKL6"/>
<evidence type="ECO:0000259" key="12">
    <source>
        <dbReference type="Pfam" id="PF00117"/>
    </source>
</evidence>
<organism evidence="13 14">
    <name type="scientific">Faecalibacterium prausnitzii</name>
    <dbReference type="NCBI Taxonomy" id="853"/>
    <lineage>
        <taxon>Bacteria</taxon>
        <taxon>Bacillati</taxon>
        <taxon>Bacillota</taxon>
        <taxon>Clostridia</taxon>
        <taxon>Eubacteriales</taxon>
        <taxon>Oscillospiraceae</taxon>
        <taxon>Faecalibacterium</taxon>
    </lineage>
</organism>
<dbReference type="PANTHER" id="PTHR42701">
    <property type="entry name" value="IMIDAZOLE GLYCEROL PHOSPHATE SYNTHASE SUBUNIT HISH"/>
    <property type="match status" value="1"/>
</dbReference>
<dbReference type="NCBIfam" id="TIGR01855">
    <property type="entry name" value="IMP_synth_hisH"/>
    <property type="match status" value="1"/>
</dbReference>
<feature type="domain" description="Glutamine amidotransferase" evidence="12">
    <location>
        <begin position="4"/>
        <end position="198"/>
    </location>
</feature>
<evidence type="ECO:0000256" key="10">
    <source>
        <dbReference type="HAMAP-Rule" id="MF_00278"/>
    </source>
</evidence>
<evidence type="ECO:0000256" key="2">
    <source>
        <dbReference type="ARBA" id="ARBA00011152"/>
    </source>
</evidence>
<evidence type="ECO:0000256" key="1">
    <source>
        <dbReference type="ARBA" id="ARBA00005091"/>
    </source>
</evidence>
<dbReference type="InterPro" id="IPR010139">
    <property type="entry name" value="Imidazole-glycPsynth_HisH"/>
</dbReference>
<dbReference type="UniPathway" id="UPA00031">
    <property type="reaction ID" value="UER00010"/>
</dbReference>
<dbReference type="InterPro" id="IPR017926">
    <property type="entry name" value="GATASE"/>
</dbReference>
<dbReference type="CDD" id="cd01748">
    <property type="entry name" value="GATase1_IGP_Synthase"/>
    <property type="match status" value="1"/>
</dbReference>
<dbReference type="GO" id="GO:0004359">
    <property type="term" value="F:glutaminase activity"/>
    <property type="evidence" value="ECO:0007669"/>
    <property type="project" value="UniProtKB-EC"/>
</dbReference>
<evidence type="ECO:0000256" key="7">
    <source>
        <dbReference type="ARBA" id="ARBA00023239"/>
    </source>
</evidence>
<keyword evidence="3 10" id="KW-0028">Amino-acid biosynthesis</keyword>
<sequence>MIAIIDYGVGNLFSLKSSLKQLGLEAVVTADADTIRKADRLILPGVGAFADAMAKLEATGLVPVIKEEAERKPLLGICLGMQLLFEKSYEYGEHGGLGFVKGEVCPLEPDLADKSLKVPQIGWNALHIVKDDPLFKYIREGEYVYYVHSYYGKNCTESTLAVSDYSIPVTGAVRAGRVYGTQFHPEKSGDTGLRILKAFAEL</sequence>
<keyword evidence="5 10" id="KW-0315">Glutamine amidotransferase</keyword>
<feature type="active site" evidence="10 11">
    <location>
        <position position="184"/>
    </location>
</feature>
<evidence type="ECO:0000313" key="13">
    <source>
        <dbReference type="EMBL" id="PLK28406.1"/>
    </source>
</evidence>
<evidence type="ECO:0000256" key="9">
    <source>
        <dbReference type="ARBA" id="ARBA00049534"/>
    </source>
</evidence>
<dbReference type="Gene3D" id="3.40.50.880">
    <property type="match status" value="1"/>
</dbReference>